<feature type="chain" id="PRO_5035615396" description="Peptidase M12A domain-containing protein" evidence="7">
    <location>
        <begin position="20"/>
        <end position="161"/>
    </location>
</feature>
<evidence type="ECO:0000256" key="1">
    <source>
        <dbReference type="ARBA" id="ARBA00022670"/>
    </source>
</evidence>
<feature type="active site" evidence="6">
    <location>
        <position position="154"/>
    </location>
</feature>
<evidence type="ECO:0000259" key="8">
    <source>
        <dbReference type="PROSITE" id="PS51864"/>
    </source>
</evidence>
<keyword evidence="4" id="KW-0862">Zinc</keyword>
<evidence type="ECO:0000256" key="5">
    <source>
        <dbReference type="ARBA" id="ARBA00023049"/>
    </source>
</evidence>
<accession>A0A818LJ43</accession>
<feature type="signal peptide" evidence="7">
    <location>
        <begin position="1"/>
        <end position="19"/>
    </location>
</feature>
<dbReference type="AlphaFoldDB" id="A0A818LJ43"/>
<dbReference type="GO" id="GO:0006508">
    <property type="term" value="P:proteolysis"/>
    <property type="evidence" value="ECO:0007669"/>
    <property type="project" value="UniProtKB-KW"/>
</dbReference>
<evidence type="ECO:0000313" key="10">
    <source>
        <dbReference type="EMBL" id="CAF3575424.1"/>
    </source>
</evidence>
<dbReference type="EMBL" id="CAJNYU010001031">
    <property type="protein sequence ID" value="CAF3405918.1"/>
    <property type="molecule type" value="Genomic_DNA"/>
</dbReference>
<dbReference type="GO" id="GO:0004222">
    <property type="term" value="F:metalloendopeptidase activity"/>
    <property type="evidence" value="ECO:0007669"/>
    <property type="project" value="InterPro"/>
</dbReference>
<dbReference type="PROSITE" id="PS51864">
    <property type="entry name" value="ASTACIN"/>
    <property type="match status" value="1"/>
</dbReference>
<dbReference type="Gene3D" id="3.40.390.10">
    <property type="entry name" value="Collagenase (Catalytic Domain)"/>
    <property type="match status" value="1"/>
</dbReference>
<dbReference type="Proteomes" id="UP000663865">
    <property type="component" value="Unassembled WGS sequence"/>
</dbReference>
<name>A0A818LJ43_9BILA</name>
<comment type="caution">
    <text evidence="6">Lacks conserved residue(s) required for the propagation of feature annotation.</text>
</comment>
<gene>
    <name evidence="9" type="ORF">FME351_LOCUS9513</name>
    <name evidence="10" type="ORF">KIK155_LOCUS19669</name>
</gene>
<evidence type="ECO:0000256" key="3">
    <source>
        <dbReference type="ARBA" id="ARBA00022801"/>
    </source>
</evidence>
<dbReference type="Proteomes" id="UP000663869">
    <property type="component" value="Unassembled WGS sequence"/>
</dbReference>
<evidence type="ECO:0000256" key="6">
    <source>
        <dbReference type="PROSITE-ProRule" id="PRU01211"/>
    </source>
</evidence>
<sequence>MIFIRKIFVLSILICYASSYPKYRSAIDTNMEDPEEIGGNFECDIFLTPTTVVRGIGKKDPSACWPNGIVPYEVSSDYDAYDRAKIISAMRSLERVVSLNPTTASYCIRFRPKTIDDKYFISIKHVGRIFEGGQQLTLQIKSYCVDREATIMHEFMHAFDF</sequence>
<feature type="domain" description="Peptidase M12A" evidence="8">
    <location>
        <begin position="54"/>
        <end position="161"/>
    </location>
</feature>
<keyword evidence="2" id="KW-0479">Metal-binding</keyword>
<dbReference type="InterPro" id="IPR024079">
    <property type="entry name" value="MetalloPept_cat_dom_sf"/>
</dbReference>
<organism evidence="10 11">
    <name type="scientific">Rotaria socialis</name>
    <dbReference type="NCBI Taxonomy" id="392032"/>
    <lineage>
        <taxon>Eukaryota</taxon>
        <taxon>Metazoa</taxon>
        <taxon>Spiralia</taxon>
        <taxon>Gnathifera</taxon>
        <taxon>Rotifera</taxon>
        <taxon>Eurotatoria</taxon>
        <taxon>Bdelloidea</taxon>
        <taxon>Philodinida</taxon>
        <taxon>Philodinidae</taxon>
        <taxon>Rotaria</taxon>
    </lineage>
</organism>
<comment type="caution">
    <text evidence="10">The sequence shown here is derived from an EMBL/GenBank/DDBJ whole genome shotgun (WGS) entry which is preliminary data.</text>
</comment>
<keyword evidence="5" id="KW-0482">Metalloprotease</keyword>
<dbReference type="GO" id="GO:0046872">
    <property type="term" value="F:metal ion binding"/>
    <property type="evidence" value="ECO:0007669"/>
    <property type="project" value="UniProtKB-KW"/>
</dbReference>
<keyword evidence="3" id="KW-0378">Hydrolase</keyword>
<evidence type="ECO:0000256" key="4">
    <source>
        <dbReference type="ARBA" id="ARBA00022833"/>
    </source>
</evidence>
<evidence type="ECO:0000313" key="9">
    <source>
        <dbReference type="EMBL" id="CAF3405918.1"/>
    </source>
</evidence>
<keyword evidence="1" id="KW-0645">Protease</keyword>
<dbReference type="SUPFAM" id="SSF55486">
    <property type="entry name" value="Metalloproteases ('zincins'), catalytic domain"/>
    <property type="match status" value="1"/>
</dbReference>
<evidence type="ECO:0000313" key="11">
    <source>
        <dbReference type="Proteomes" id="UP000663865"/>
    </source>
</evidence>
<dbReference type="InterPro" id="IPR001506">
    <property type="entry name" value="Peptidase_M12A"/>
</dbReference>
<dbReference type="EMBL" id="CAJNYV010003466">
    <property type="protein sequence ID" value="CAF3575424.1"/>
    <property type="molecule type" value="Genomic_DNA"/>
</dbReference>
<dbReference type="Pfam" id="PF01400">
    <property type="entry name" value="Astacin"/>
    <property type="match status" value="1"/>
</dbReference>
<evidence type="ECO:0000256" key="7">
    <source>
        <dbReference type="SAM" id="SignalP"/>
    </source>
</evidence>
<dbReference type="PANTHER" id="PTHR10127:SF780">
    <property type="entry name" value="METALLOENDOPEPTIDASE"/>
    <property type="match status" value="1"/>
</dbReference>
<reference evidence="10" key="1">
    <citation type="submission" date="2021-02" db="EMBL/GenBank/DDBJ databases">
        <authorList>
            <person name="Nowell W R."/>
        </authorList>
    </citation>
    <scope>NUCLEOTIDE SEQUENCE</scope>
</reference>
<protein>
    <recommendedName>
        <fullName evidence="8">Peptidase M12A domain-containing protein</fullName>
    </recommendedName>
</protein>
<proteinExistence type="predicted"/>
<keyword evidence="7" id="KW-0732">Signal</keyword>
<dbReference type="PANTHER" id="PTHR10127">
    <property type="entry name" value="DISCOIDIN, CUB, EGF, LAMININ , AND ZINC METALLOPROTEASE DOMAIN CONTAINING"/>
    <property type="match status" value="1"/>
</dbReference>
<evidence type="ECO:0000256" key="2">
    <source>
        <dbReference type="ARBA" id="ARBA00022723"/>
    </source>
</evidence>